<organism evidence="1 2">
    <name type="scientific">Abyssobacteria bacterium (strain SURF_5)</name>
    <dbReference type="NCBI Taxonomy" id="2093360"/>
    <lineage>
        <taxon>Bacteria</taxon>
        <taxon>Pseudomonadati</taxon>
        <taxon>Candidatus Hydrogenedentota</taxon>
        <taxon>Candidatus Abyssobacteria</taxon>
    </lineage>
</organism>
<dbReference type="EMBL" id="QZKU01000068">
    <property type="protein sequence ID" value="RJP21371.1"/>
    <property type="molecule type" value="Genomic_DNA"/>
</dbReference>
<dbReference type="Proteomes" id="UP000265882">
    <property type="component" value="Unassembled WGS sequence"/>
</dbReference>
<protein>
    <submittedName>
        <fullName evidence="1">Uncharacterized protein</fullName>
    </submittedName>
</protein>
<proteinExistence type="predicted"/>
<comment type="caution">
    <text evidence="1">The sequence shown here is derived from an EMBL/GenBank/DDBJ whole genome shotgun (WGS) entry which is preliminary data.</text>
</comment>
<accession>A0A3A4P0J2</accession>
<reference evidence="1 2" key="1">
    <citation type="journal article" date="2017" name="ISME J.">
        <title>Energy and carbon metabolisms in a deep terrestrial subsurface fluid microbial community.</title>
        <authorList>
            <person name="Momper L."/>
            <person name="Jungbluth S.P."/>
            <person name="Lee M.D."/>
            <person name="Amend J.P."/>
        </authorList>
    </citation>
    <scope>NUCLEOTIDE SEQUENCE [LARGE SCALE GENOMIC DNA]</scope>
    <source>
        <strain evidence="1">SURF_5</strain>
    </source>
</reference>
<evidence type="ECO:0000313" key="2">
    <source>
        <dbReference type="Proteomes" id="UP000265882"/>
    </source>
</evidence>
<name>A0A3A4P0J2_ABYX5</name>
<sequence length="91" mass="10352">MCEHCDDIGMPVEITAPEQYHCLKDEIVRLLAAGSIRLLKGTCSLKEITRGALWPADILEHDFQCVSCRRKFNLFADTYHGNGRWKIVSES</sequence>
<gene>
    <name evidence="1" type="ORF">C4520_10180</name>
</gene>
<evidence type="ECO:0000313" key="1">
    <source>
        <dbReference type="EMBL" id="RJP21371.1"/>
    </source>
</evidence>
<dbReference type="AlphaFoldDB" id="A0A3A4P0J2"/>